<proteinExistence type="predicted"/>
<feature type="transmembrane region" description="Helical" evidence="1">
    <location>
        <begin position="95"/>
        <end position="115"/>
    </location>
</feature>
<dbReference type="Proteomes" id="UP000648663">
    <property type="component" value="Unassembled WGS sequence"/>
</dbReference>
<feature type="transmembrane region" description="Helical" evidence="1">
    <location>
        <begin position="42"/>
        <end position="62"/>
    </location>
</feature>
<reference evidence="3 4" key="3">
    <citation type="submission" date="2020-02" db="EMBL/GenBank/DDBJ databases">
        <title>Sequencing the genomes of 1000 actinobacteria strains.</title>
        <authorList>
            <person name="Klenk H.-P."/>
        </authorList>
    </citation>
    <scope>NUCLEOTIDE SEQUENCE [LARGE SCALE GENOMIC DNA]</scope>
    <source>
        <strain evidence="3 4">DSM 45201</strain>
    </source>
</reference>
<feature type="transmembrane region" description="Helical" evidence="1">
    <location>
        <begin position="353"/>
        <end position="376"/>
    </location>
</feature>
<evidence type="ECO:0008006" key="6">
    <source>
        <dbReference type="Google" id="ProtNLM"/>
    </source>
</evidence>
<dbReference type="EMBL" id="JAAMPA010000001">
    <property type="protein sequence ID" value="NIH66734.1"/>
    <property type="molecule type" value="Genomic_DNA"/>
</dbReference>
<dbReference type="Proteomes" id="UP000552836">
    <property type="component" value="Unassembled WGS sequence"/>
</dbReference>
<reference evidence="2" key="4">
    <citation type="submission" date="2024-05" db="EMBL/GenBank/DDBJ databases">
        <authorList>
            <person name="Sun Q."/>
            <person name="Zhou Y."/>
        </authorList>
    </citation>
    <scope>NUCLEOTIDE SEQUENCE</scope>
    <source>
        <strain evidence="2">CGMCC 4.5581</strain>
    </source>
</reference>
<keyword evidence="1" id="KW-0472">Membrane</keyword>
<keyword evidence="1" id="KW-0812">Transmembrane</keyword>
<dbReference type="AlphaFoldDB" id="A0A846LJI3"/>
<evidence type="ECO:0000313" key="2">
    <source>
        <dbReference type="EMBL" id="GGL48676.1"/>
    </source>
</evidence>
<dbReference type="Pfam" id="PF19814">
    <property type="entry name" value="DUF6297"/>
    <property type="match status" value="1"/>
</dbReference>
<name>A0A846LJI3_9ACTN</name>
<organism evidence="3 4">
    <name type="scientific">Modestobacter marinus</name>
    <dbReference type="NCBI Taxonomy" id="477641"/>
    <lineage>
        <taxon>Bacteria</taxon>
        <taxon>Bacillati</taxon>
        <taxon>Actinomycetota</taxon>
        <taxon>Actinomycetes</taxon>
        <taxon>Geodermatophilales</taxon>
        <taxon>Geodermatophilaceae</taxon>
        <taxon>Modestobacter</taxon>
    </lineage>
</organism>
<dbReference type="RefSeq" id="WP_166754272.1">
    <property type="nucleotide sequence ID" value="NZ_BAABJU010000001.1"/>
</dbReference>
<protein>
    <recommendedName>
        <fullName evidence="6">ABC-2 type transport system permease protein</fullName>
    </recommendedName>
</protein>
<feature type="transmembrane region" description="Helical" evidence="1">
    <location>
        <begin position="121"/>
        <end position="141"/>
    </location>
</feature>
<keyword evidence="5" id="KW-1185">Reference proteome</keyword>
<evidence type="ECO:0000313" key="5">
    <source>
        <dbReference type="Proteomes" id="UP000648663"/>
    </source>
</evidence>
<feature type="transmembrane region" description="Helical" evidence="1">
    <location>
        <begin position="190"/>
        <end position="211"/>
    </location>
</feature>
<keyword evidence="1" id="KW-1133">Transmembrane helix</keyword>
<gene>
    <name evidence="3" type="ORF">FB380_001180</name>
    <name evidence="2" type="ORF">GCM10011589_01500</name>
</gene>
<comment type="caution">
    <text evidence="3">The sequence shown here is derived from an EMBL/GenBank/DDBJ whole genome shotgun (WGS) entry which is preliminary data.</text>
</comment>
<accession>A0A846LJI3</accession>
<dbReference type="InterPro" id="IPR046264">
    <property type="entry name" value="DUF6297"/>
</dbReference>
<evidence type="ECO:0000256" key="1">
    <source>
        <dbReference type="SAM" id="Phobius"/>
    </source>
</evidence>
<feature type="transmembrane region" description="Helical" evidence="1">
    <location>
        <begin position="153"/>
        <end position="178"/>
    </location>
</feature>
<reference evidence="5" key="2">
    <citation type="journal article" date="2019" name="Int. J. Syst. Evol. Microbiol.">
        <title>The Global Catalogue of Microorganisms (GCM) 10K type strain sequencing project: providing services to taxonomists for standard genome sequencing and annotation.</title>
        <authorList>
            <consortium name="The Broad Institute Genomics Platform"/>
            <consortium name="The Broad Institute Genome Sequencing Center for Infectious Disease"/>
            <person name="Wu L."/>
            <person name="Ma J."/>
        </authorList>
    </citation>
    <scope>NUCLEOTIDE SEQUENCE [LARGE SCALE GENOMIC DNA]</scope>
    <source>
        <strain evidence="5">CGMCC 4.5581</strain>
    </source>
</reference>
<evidence type="ECO:0000313" key="3">
    <source>
        <dbReference type="EMBL" id="NIH66734.1"/>
    </source>
</evidence>
<evidence type="ECO:0000313" key="4">
    <source>
        <dbReference type="Proteomes" id="UP000552836"/>
    </source>
</evidence>
<dbReference type="EMBL" id="BMMI01000001">
    <property type="protein sequence ID" value="GGL48676.1"/>
    <property type="molecule type" value="Genomic_DNA"/>
</dbReference>
<feature type="transmembrane region" description="Helical" evidence="1">
    <location>
        <begin position="382"/>
        <end position="403"/>
    </location>
</feature>
<sequence length="481" mass="47048">MGDTLSGLTSAGVLVALCGGAVSSLREQIAARPAVDAAVLPGGLTAAAVALSLAAGLTALFARLGPVSATPAAAAWWLPLPAGRRGLLRGELRRAVGLAVAAALAVGVPVVLAWSRTPAGVLAGLAAGALLPGAAVGVLVVRQAGGGGRWVPPVAGAVTALALVGPAVAGCVVAGLGVDLPDVAGGWLPAPVATGLLGGLLVVAVLCLALADRRLADLSAGALRASGETAQYATASVFSLDTRELGRALGTTVRRPRRPLAWRWVRRPWQAVVAGDLAVLARSPWRWGQLAAGAALPVLAARTEGLAELPALVAVTVALGWGTAATSLGEPSRRAVAAPAADRALPLGGAAVVWARAVVPVAVLAGVCGVSALLVGQGAGAPAAWLALGAATAPAWAGAAVRAGYRPDLDWSGPVLASPMGAVPVGVSSTLVRGPDVGLLGTAPVALALLLGAVPWWLVGAALLWSLALGALAVGTARPPD</sequence>
<reference evidence="2" key="1">
    <citation type="journal article" date="2014" name="Int. J. Syst. Evol. Microbiol.">
        <title>Complete genome of a new Firmicutes species belonging to the dominant human colonic microbiota ('Ruminococcus bicirculans') reveals two chromosomes and a selective capacity to utilize plant glucans.</title>
        <authorList>
            <consortium name="NISC Comparative Sequencing Program"/>
            <person name="Wegmann U."/>
            <person name="Louis P."/>
            <person name="Goesmann A."/>
            <person name="Henrissat B."/>
            <person name="Duncan S.H."/>
            <person name="Flint H.J."/>
        </authorList>
    </citation>
    <scope>NUCLEOTIDE SEQUENCE</scope>
    <source>
        <strain evidence="2">CGMCC 4.5581</strain>
    </source>
</reference>